<protein>
    <recommendedName>
        <fullName evidence="6">ATP phosphoribosyltransferase</fullName>
        <ecNumber evidence="5">2.4.2.17</ecNumber>
    </recommendedName>
</protein>
<dbReference type="NCBIfam" id="TIGR03455">
    <property type="entry name" value="HisG_C-term"/>
    <property type="match status" value="1"/>
</dbReference>
<evidence type="ECO:0000256" key="7">
    <source>
        <dbReference type="ARBA" id="ARBA00022490"/>
    </source>
</evidence>
<dbReference type="Gene3D" id="3.40.190.10">
    <property type="entry name" value="Periplasmic binding protein-like II"/>
    <property type="match status" value="2"/>
</dbReference>
<dbReference type="HAMAP" id="MF_00079">
    <property type="entry name" value="HisG_Long"/>
    <property type="match status" value="1"/>
</dbReference>
<dbReference type="OMA" id="YVMMDYD"/>
<dbReference type="Proteomes" id="UP000054270">
    <property type="component" value="Unassembled WGS sequence"/>
</dbReference>
<comment type="catalytic activity">
    <reaction evidence="1">
        <text>1-(5-phospho-beta-D-ribosyl)-ATP + diphosphate = 5-phospho-alpha-D-ribose 1-diphosphate + ATP</text>
        <dbReference type="Rhea" id="RHEA:18473"/>
        <dbReference type="ChEBI" id="CHEBI:30616"/>
        <dbReference type="ChEBI" id="CHEBI:33019"/>
        <dbReference type="ChEBI" id="CHEBI:58017"/>
        <dbReference type="ChEBI" id="CHEBI:73183"/>
        <dbReference type="EC" id="2.4.2.17"/>
    </reaction>
</comment>
<feature type="domain" description="Histidine biosynthesis HisG C-terminal" evidence="15">
    <location>
        <begin position="223"/>
        <end position="295"/>
    </location>
</feature>
<dbReference type="UniPathway" id="UPA00031">
    <property type="reaction ID" value="UER00006"/>
</dbReference>
<dbReference type="FunFam" id="3.30.70.120:FF:000003">
    <property type="entry name" value="ATP phosphoribosyltransferase"/>
    <property type="match status" value="1"/>
</dbReference>
<accession>A0A0D2NWX2</accession>
<dbReference type="Pfam" id="PF08029">
    <property type="entry name" value="HisG_C"/>
    <property type="match status" value="1"/>
</dbReference>
<dbReference type="InterPro" id="IPR015867">
    <property type="entry name" value="N-reg_PII/ATP_PRibTrfase_C"/>
</dbReference>
<evidence type="ECO:0000256" key="12">
    <source>
        <dbReference type="ARBA" id="ARBA00022840"/>
    </source>
</evidence>
<reference evidence="17" key="1">
    <citation type="submission" date="2014-04" db="EMBL/GenBank/DDBJ databases">
        <title>Evolutionary Origins and Diversification of the Mycorrhizal Mutualists.</title>
        <authorList>
            <consortium name="DOE Joint Genome Institute"/>
            <consortium name="Mycorrhizal Genomics Consortium"/>
            <person name="Kohler A."/>
            <person name="Kuo A."/>
            <person name="Nagy L.G."/>
            <person name="Floudas D."/>
            <person name="Copeland A."/>
            <person name="Barry K.W."/>
            <person name="Cichocki N."/>
            <person name="Veneault-Fourrey C."/>
            <person name="LaButti K."/>
            <person name="Lindquist E.A."/>
            <person name="Lipzen A."/>
            <person name="Lundell T."/>
            <person name="Morin E."/>
            <person name="Murat C."/>
            <person name="Riley R."/>
            <person name="Ohm R."/>
            <person name="Sun H."/>
            <person name="Tunlid A."/>
            <person name="Henrissat B."/>
            <person name="Grigoriev I.V."/>
            <person name="Hibbett D.S."/>
            <person name="Martin F."/>
        </authorList>
    </citation>
    <scope>NUCLEOTIDE SEQUENCE [LARGE SCALE GENOMIC DNA]</scope>
    <source>
        <strain evidence="17">FD-334 SS-4</strain>
    </source>
</reference>
<sequence>MNSESLDGRLLFAIPKKGRLHEKCLSLLAGADIQFRRHHRLDVCVSLNHNIALVFLPASDIPSFVGKGNVDLGITGHDVILEANMQDFVVEEQRLGFGKCSLQVQVPEAGPIKSVDDLAGKRVVTSFEVLAKGYFDKIDARLGLQGEAKTKIEYVGGSVEAACALGLADGIESGDTMRAAGLHAISTVLDTEAVLIRSATIKHPELTTLINLVSRRIAGVIAASKYVVCQYNIARDKLPAAFQITPGRRAPTVSSLEEEGWVAVSSMVEKKMIAKVMDNLVEVGAEDILVFNLDNCRV</sequence>
<keyword evidence="9" id="KW-0328">Glycosyltransferase</keyword>
<dbReference type="EMBL" id="KN817544">
    <property type="protein sequence ID" value="KJA23284.1"/>
    <property type="molecule type" value="Genomic_DNA"/>
</dbReference>
<dbReference type="InterPro" id="IPR001348">
    <property type="entry name" value="ATP_PRibTrfase_HisG"/>
</dbReference>
<evidence type="ECO:0000259" key="15">
    <source>
        <dbReference type="Pfam" id="PF08029"/>
    </source>
</evidence>
<dbReference type="NCBIfam" id="TIGR00070">
    <property type="entry name" value="hisG"/>
    <property type="match status" value="1"/>
</dbReference>
<dbReference type="GO" id="GO:0005737">
    <property type="term" value="C:cytoplasm"/>
    <property type="evidence" value="ECO:0007669"/>
    <property type="project" value="UniProtKB-SubCell"/>
</dbReference>
<comment type="pathway">
    <text evidence="3">Amino-acid biosynthesis; L-histidine biosynthesis; L-histidine from 5-phospho-alpha-D-ribose 1-diphosphate: step 1/9.</text>
</comment>
<dbReference type="AlphaFoldDB" id="A0A0D2NWX2"/>
<evidence type="ECO:0000313" key="16">
    <source>
        <dbReference type="EMBL" id="KJA23284.1"/>
    </source>
</evidence>
<comment type="similarity">
    <text evidence="4">Belongs to the ATP phosphoribosyltransferase family.</text>
</comment>
<organism evidence="16 17">
    <name type="scientific">Hypholoma sublateritium (strain FD-334 SS-4)</name>
    <dbReference type="NCBI Taxonomy" id="945553"/>
    <lineage>
        <taxon>Eukaryota</taxon>
        <taxon>Fungi</taxon>
        <taxon>Dikarya</taxon>
        <taxon>Basidiomycota</taxon>
        <taxon>Agaricomycotina</taxon>
        <taxon>Agaricomycetes</taxon>
        <taxon>Agaricomycetidae</taxon>
        <taxon>Agaricales</taxon>
        <taxon>Agaricineae</taxon>
        <taxon>Strophariaceae</taxon>
        <taxon>Hypholoma</taxon>
    </lineage>
</organism>
<gene>
    <name evidence="16" type="ORF">HYPSUDRAFT_66488</name>
</gene>
<dbReference type="GO" id="GO:0005524">
    <property type="term" value="F:ATP binding"/>
    <property type="evidence" value="ECO:0007669"/>
    <property type="project" value="UniProtKB-KW"/>
</dbReference>
<dbReference type="InterPro" id="IPR020621">
    <property type="entry name" value="ATP-PRT_HisG_long"/>
</dbReference>
<dbReference type="InterPro" id="IPR013820">
    <property type="entry name" value="ATP_PRibTrfase_cat"/>
</dbReference>
<evidence type="ECO:0000256" key="1">
    <source>
        <dbReference type="ARBA" id="ARBA00000915"/>
    </source>
</evidence>
<dbReference type="GO" id="GO:0003879">
    <property type="term" value="F:ATP phosphoribosyltransferase activity"/>
    <property type="evidence" value="ECO:0007669"/>
    <property type="project" value="UniProtKB-EC"/>
</dbReference>
<dbReference type="SUPFAM" id="SSF54913">
    <property type="entry name" value="GlnB-like"/>
    <property type="match status" value="1"/>
</dbReference>
<dbReference type="Pfam" id="PF01634">
    <property type="entry name" value="HisG"/>
    <property type="match status" value="1"/>
</dbReference>
<keyword evidence="10" id="KW-0808">Transferase</keyword>
<dbReference type="FunFam" id="3.40.190.10:FF:000123">
    <property type="entry name" value="HIS1p ATP phosphoribosyltransferase"/>
    <property type="match status" value="1"/>
</dbReference>
<dbReference type="GO" id="GO:0000287">
    <property type="term" value="F:magnesium ion binding"/>
    <property type="evidence" value="ECO:0007669"/>
    <property type="project" value="InterPro"/>
</dbReference>
<evidence type="ECO:0000256" key="5">
    <source>
        <dbReference type="ARBA" id="ARBA00011946"/>
    </source>
</evidence>
<evidence type="ECO:0000256" key="6">
    <source>
        <dbReference type="ARBA" id="ARBA00020998"/>
    </source>
</evidence>
<dbReference type="OrthoDB" id="2574at2759"/>
<evidence type="ECO:0000256" key="9">
    <source>
        <dbReference type="ARBA" id="ARBA00022676"/>
    </source>
</evidence>
<evidence type="ECO:0000256" key="10">
    <source>
        <dbReference type="ARBA" id="ARBA00022679"/>
    </source>
</evidence>
<dbReference type="STRING" id="945553.A0A0D2NWX2"/>
<dbReference type="InterPro" id="IPR011322">
    <property type="entry name" value="N-reg_PII-like_a/b"/>
</dbReference>
<dbReference type="GO" id="GO:0000105">
    <property type="term" value="P:L-histidine biosynthetic process"/>
    <property type="evidence" value="ECO:0007669"/>
    <property type="project" value="UniProtKB-UniPathway"/>
</dbReference>
<dbReference type="PANTHER" id="PTHR21403">
    <property type="entry name" value="ATP PHOSPHORIBOSYLTRANSFERASE ATP-PRTASE"/>
    <property type="match status" value="1"/>
</dbReference>
<keyword evidence="7" id="KW-0963">Cytoplasm</keyword>
<evidence type="ECO:0000256" key="3">
    <source>
        <dbReference type="ARBA" id="ARBA00004667"/>
    </source>
</evidence>
<evidence type="ECO:0000256" key="13">
    <source>
        <dbReference type="ARBA" id="ARBA00023102"/>
    </source>
</evidence>
<comment type="subcellular location">
    <subcellularLocation>
        <location evidence="2">Cytoplasm</location>
    </subcellularLocation>
</comment>
<evidence type="ECO:0000256" key="11">
    <source>
        <dbReference type="ARBA" id="ARBA00022741"/>
    </source>
</evidence>
<dbReference type="PANTHER" id="PTHR21403:SF8">
    <property type="entry name" value="ATP PHOSPHORIBOSYLTRANSFERASE"/>
    <property type="match status" value="1"/>
</dbReference>
<keyword evidence="17" id="KW-1185">Reference proteome</keyword>
<keyword evidence="11" id="KW-0547">Nucleotide-binding</keyword>
<feature type="domain" description="ATP phosphoribosyltransferase catalytic" evidence="14">
    <location>
        <begin position="58"/>
        <end position="213"/>
    </location>
</feature>
<name>A0A0D2NWX2_HYPSF</name>
<evidence type="ECO:0000259" key="14">
    <source>
        <dbReference type="Pfam" id="PF01634"/>
    </source>
</evidence>
<keyword evidence="8" id="KW-0028">Amino-acid biosynthesis</keyword>
<keyword evidence="12" id="KW-0067">ATP-binding</keyword>
<dbReference type="EC" id="2.4.2.17" evidence="5"/>
<dbReference type="InterPro" id="IPR013115">
    <property type="entry name" value="HisG_C"/>
</dbReference>
<dbReference type="SUPFAM" id="SSF53850">
    <property type="entry name" value="Periplasmic binding protein-like II"/>
    <property type="match status" value="1"/>
</dbReference>
<keyword evidence="13" id="KW-0368">Histidine biosynthesis</keyword>
<dbReference type="Gene3D" id="3.30.70.120">
    <property type="match status" value="1"/>
</dbReference>
<evidence type="ECO:0000256" key="2">
    <source>
        <dbReference type="ARBA" id="ARBA00004496"/>
    </source>
</evidence>
<evidence type="ECO:0000256" key="4">
    <source>
        <dbReference type="ARBA" id="ARBA00009372"/>
    </source>
</evidence>
<proteinExistence type="inferred from homology"/>
<evidence type="ECO:0000256" key="8">
    <source>
        <dbReference type="ARBA" id="ARBA00022605"/>
    </source>
</evidence>
<evidence type="ECO:0000313" key="17">
    <source>
        <dbReference type="Proteomes" id="UP000054270"/>
    </source>
</evidence>